<feature type="region of interest" description="Disordered" evidence="1">
    <location>
        <begin position="1"/>
        <end position="28"/>
    </location>
</feature>
<name>A0A382GQK2_9ZZZZ</name>
<sequence length="28" mass="2975">PDGSFTAGHSEFLDERPNEVFLPTSAPG</sequence>
<organism evidence="2">
    <name type="scientific">marine metagenome</name>
    <dbReference type="NCBI Taxonomy" id="408172"/>
    <lineage>
        <taxon>unclassified sequences</taxon>
        <taxon>metagenomes</taxon>
        <taxon>ecological metagenomes</taxon>
    </lineage>
</organism>
<protein>
    <submittedName>
        <fullName evidence="2">Uncharacterized protein</fullName>
    </submittedName>
</protein>
<evidence type="ECO:0000256" key="1">
    <source>
        <dbReference type="SAM" id="MobiDB-lite"/>
    </source>
</evidence>
<gene>
    <name evidence="2" type="ORF">METZ01_LOCUS230274</name>
</gene>
<dbReference type="AlphaFoldDB" id="A0A382GQK2"/>
<evidence type="ECO:0000313" key="2">
    <source>
        <dbReference type="EMBL" id="SVB77420.1"/>
    </source>
</evidence>
<accession>A0A382GQK2</accession>
<dbReference type="EMBL" id="UINC01056876">
    <property type="protein sequence ID" value="SVB77420.1"/>
    <property type="molecule type" value="Genomic_DNA"/>
</dbReference>
<reference evidence="2" key="1">
    <citation type="submission" date="2018-05" db="EMBL/GenBank/DDBJ databases">
        <authorList>
            <person name="Lanie J.A."/>
            <person name="Ng W.-L."/>
            <person name="Kazmierczak K.M."/>
            <person name="Andrzejewski T.M."/>
            <person name="Davidsen T.M."/>
            <person name="Wayne K.J."/>
            <person name="Tettelin H."/>
            <person name="Glass J.I."/>
            <person name="Rusch D."/>
            <person name="Podicherti R."/>
            <person name="Tsui H.-C.T."/>
            <person name="Winkler M.E."/>
        </authorList>
    </citation>
    <scope>NUCLEOTIDE SEQUENCE</scope>
</reference>
<proteinExistence type="predicted"/>
<feature type="non-terminal residue" evidence="2">
    <location>
        <position position="1"/>
    </location>
</feature>